<evidence type="ECO:0000256" key="1">
    <source>
        <dbReference type="ARBA" id="ARBA00023157"/>
    </source>
</evidence>
<evidence type="ECO:0000313" key="4">
    <source>
        <dbReference type="EMBL" id="DAB38736.1"/>
    </source>
</evidence>
<dbReference type="RefSeq" id="WP_294893463.1">
    <property type="nucleotide sequence ID" value="NZ_DLUI01000066.1"/>
</dbReference>
<feature type="domain" description="Thioredoxin" evidence="3">
    <location>
        <begin position="17"/>
        <end position="168"/>
    </location>
</feature>
<dbReference type="PROSITE" id="PS51352">
    <property type="entry name" value="THIOREDOXIN_2"/>
    <property type="match status" value="1"/>
</dbReference>
<dbReference type="PANTHER" id="PTHR43110:SF1">
    <property type="entry name" value="THIOL PEROXIDASE"/>
    <property type="match status" value="1"/>
</dbReference>
<dbReference type="Gene3D" id="3.40.30.10">
    <property type="entry name" value="Glutaredoxin"/>
    <property type="match status" value="1"/>
</dbReference>
<sequence>MQITVHGTPVSLEGKEMSIWREAPAARVTNLDGSQNVIGMIAPTAQLLIAIPSLKTEVCSLGAKKFNDLIKQFKKLKTVMVTTDDTEFVNDFVTREGIDSAELVIDTNRDFAKKFGLLITEGKLKDRLARAVFVIDQEGMISYVEVVPEITDEVDYDKCIEAVDKAANFKKKGHDHENWMGV</sequence>
<dbReference type="InterPro" id="IPR013740">
    <property type="entry name" value="Redoxin"/>
</dbReference>
<dbReference type="InterPro" id="IPR036249">
    <property type="entry name" value="Thioredoxin-like_sf"/>
</dbReference>
<organism evidence="4 5">
    <name type="scientific">Sulfuricurvum kujiense</name>
    <dbReference type="NCBI Taxonomy" id="148813"/>
    <lineage>
        <taxon>Bacteria</taxon>
        <taxon>Pseudomonadati</taxon>
        <taxon>Campylobacterota</taxon>
        <taxon>Epsilonproteobacteria</taxon>
        <taxon>Campylobacterales</taxon>
        <taxon>Sulfurimonadaceae</taxon>
        <taxon>Sulfuricurvum</taxon>
    </lineage>
</organism>
<dbReference type="PANTHER" id="PTHR43110">
    <property type="entry name" value="THIOL PEROXIDASE"/>
    <property type="match status" value="1"/>
</dbReference>
<accession>A0A2D3WKA7</accession>
<reference evidence="4 5" key="1">
    <citation type="journal article" date="2017" name="Front. Microbiol.">
        <title>Comparative Genomic Analysis of the Class Epsilonproteobacteria and Proposed Reclassification to Epsilonbacteraeota (phyl. nov.).</title>
        <authorList>
            <person name="Waite D.W."/>
            <person name="Vanwonterghem I."/>
            <person name="Rinke C."/>
            <person name="Parks D.H."/>
            <person name="Zhang Y."/>
            <person name="Takai K."/>
            <person name="Sievert S.M."/>
            <person name="Simon J."/>
            <person name="Campbell B.J."/>
            <person name="Hanson T.E."/>
            <person name="Woyke T."/>
            <person name="Klotz M.G."/>
            <person name="Hugenholtz P."/>
        </authorList>
    </citation>
    <scope>NUCLEOTIDE SEQUENCE [LARGE SCALE GENOMIC DNA]</scope>
    <source>
        <strain evidence="4">UBA12443</strain>
    </source>
</reference>
<dbReference type="GO" id="GO:0016491">
    <property type="term" value="F:oxidoreductase activity"/>
    <property type="evidence" value="ECO:0007669"/>
    <property type="project" value="InterPro"/>
</dbReference>
<dbReference type="Pfam" id="PF08534">
    <property type="entry name" value="Redoxin"/>
    <property type="match status" value="1"/>
</dbReference>
<dbReference type="Proteomes" id="UP000228859">
    <property type="component" value="Unassembled WGS sequence"/>
</dbReference>
<evidence type="ECO:0000313" key="5">
    <source>
        <dbReference type="Proteomes" id="UP000228859"/>
    </source>
</evidence>
<proteinExistence type="predicted"/>
<protein>
    <recommendedName>
        <fullName evidence="3">Thioredoxin domain-containing protein</fullName>
    </recommendedName>
</protein>
<name>A0A2D3WKA7_9BACT</name>
<evidence type="ECO:0000259" key="3">
    <source>
        <dbReference type="PROSITE" id="PS51352"/>
    </source>
</evidence>
<gene>
    <name evidence="4" type="ORF">CFH83_04430</name>
</gene>
<dbReference type="AlphaFoldDB" id="A0A2D3WKA7"/>
<comment type="caution">
    <text evidence="4">The sequence shown here is derived from an EMBL/GenBank/DDBJ whole genome shotgun (WGS) entry which is preliminary data.</text>
</comment>
<dbReference type="EMBL" id="DLUI01000066">
    <property type="protein sequence ID" value="DAB38736.1"/>
    <property type="molecule type" value="Genomic_DNA"/>
</dbReference>
<keyword evidence="1" id="KW-1015">Disulfide bond</keyword>
<dbReference type="InterPro" id="IPR050455">
    <property type="entry name" value="Tpx_Peroxidase_subfamily"/>
</dbReference>
<evidence type="ECO:0000256" key="2">
    <source>
        <dbReference type="ARBA" id="ARBA00023284"/>
    </source>
</evidence>
<dbReference type="InterPro" id="IPR013766">
    <property type="entry name" value="Thioredoxin_domain"/>
</dbReference>
<keyword evidence="2" id="KW-0676">Redox-active center</keyword>
<dbReference type="SUPFAM" id="SSF52833">
    <property type="entry name" value="Thioredoxin-like"/>
    <property type="match status" value="1"/>
</dbReference>